<keyword evidence="5 9" id="KW-1133">Transmembrane helix</keyword>
<comment type="similarity">
    <text evidence="8">Belongs to the G-protein coupled receptor 1 family.</text>
</comment>
<keyword evidence="12" id="KW-1185">Reference proteome</keyword>
<dbReference type="Proteomes" id="UP001152747">
    <property type="component" value="Unassembled WGS sequence"/>
</dbReference>
<proteinExistence type="inferred from homology"/>
<dbReference type="Pfam" id="PF00001">
    <property type="entry name" value="7tm_1"/>
    <property type="match status" value="1"/>
</dbReference>
<feature type="transmembrane region" description="Helical" evidence="9">
    <location>
        <begin position="153"/>
        <end position="175"/>
    </location>
</feature>
<evidence type="ECO:0000256" key="4">
    <source>
        <dbReference type="ARBA" id="ARBA00022692"/>
    </source>
</evidence>
<feature type="transmembrane region" description="Helical" evidence="9">
    <location>
        <begin position="329"/>
        <end position="351"/>
    </location>
</feature>
<evidence type="ECO:0000256" key="1">
    <source>
        <dbReference type="ARBA" id="ARBA00004100"/>
    </source>
</evidence>
<evidence type="ECO:0000259" key="10">
    <source>
        <dbReference type="PROSITE" id="PS50262"/>
    </source>
</evidence>
<evidence type="ECO:0000256" key="6">
    <source>
        <dbReference type="ARBA" id="ARBA00023136"/>
    </source>
</evidence>
<keyword evidence="8" id="KW-0675">Receptor</keyword>
<evidence type="ECO:0000256" key="7">
    <source>
        <dbReference type="ARBA" id="ARBA00032251"/>
    </source>
</evidence>
<evidence type="ECO:0000256" key="9">
    <source>
        <dbReference type="SAM" id="Phobius"/>
    </source>
</evidence>
<keyword evidence="4 8" id="KW-0812">Transmembrane</keyword>
<dbReference type="PRINTS" id="PR00237">
    <property type="entry name" value="GPCRRHODOPSN"/>
</dbReference>
<feature type="transmembrane region" description="Helical" evidence="9">
    <location>
        <begin position="100"/>
        <end position="118"/>
    </location>
</feature>
<protein>
    <recommendedName>
        <fullName evidence="3">Thyrotropin-releasing hormone receptor</fullName>
    </recommendedName>
    <alternativeName>
        <fullName evidence="7">Thyroliberin receptor</fullName>
    </alternativeName>
</protein>
<comment type="subcellular location">
    <subcellularLocation>
        <location evidence="2">Membrane</location>
    </subcellularLocation>
</comment>
<name>A0A9P1MV97_9PELO</name>
<dbReference type="InterPro" id="IPR000276">
    <property type="entry name" value="GPCR_Rhodpsn"/>
</dbReference>
<dbReference type="PRINTS" id="PR01846">
    <property type="entry name" value="TRHRFAMILY"/>
</dbReference>
<evidence type="ECO:0000256" key="5">
    <source>
        <dbReference type="ARBA" id="ARBA00022989"/>
    </source>
</evidence>
<evidence type="ECO:0000313" key="11">
    <source>
        <dbReference type="EMBL" id="CAI5438187.1"/>
    </source>
</evidence>
<sequence>MTFSNISISPIDPGEFENAIEEASTNTVGSMEIFLILLFSILSIIGVVGNVLVITVVLKVRGMKTPTNCYLVSLAASDTLFFFASMPHEMMYLIGNGDHYIFGSIGCALLTYLPYLAMNTSSLSITAFTVERFIGICYPYRARTMCTVKRAKLIICMLWIVSIIYHSQWLFLAAVVEDKYGTACSFRLERNDLSYKIVFLADFFFLYVVPMLLDIIIYVKIGITLSQCSDKIKKSVKPLSMKTEATHANVTMIPATNTTTTVTTKLSVSGYTGRDSHISGKRNSSKGRNQVVKMLALVVAVFAICWLPYRGMVMYNSFVSAEKHWSPDWYINLAKTLIFINCAINPILYNLMSARFRAAFRSLLSKRKRSTYQTTAPISARHRLTTLDALSSQQEPKSPLISAGASTP</sequence>
<feature type="domain" description="G-protein coupled receptors family 1 profile" evidence="10">
    <location>
        <begin position="49"/>
        <end position="349"/>
    </location>
</feature>
<dbReference type="InterPro" id="IPR002120">
    <property type="entry name" value="TRH_rcpt_1"/>
</dbReference>
<dbReference type="OrthoDB" id="5987936at2759"/>
<feature type="transmembrane region" description="Helical" evidence="9">
    <location>
        <begin position="291"/>
        <end position="309"/>
    </location>
</feature>
<accession>A0A9P1MV97</accession>
<keyword evidence="6 9" id="KW-0472">Membrane</keyword>
<dbReference type="InterPro" id="IPR017452">
    <property type="entry name" value="GPCR_Rhodpsn_7TM"/>
</dbReference>
<dbReference type="SMART" id="SM01381">
    <property type="entry name" value="7TM_GPCR_Srsx"/>
    <property type="match status" value="1"/>
</dbReference>
<dbReference type="AlphaFoldDB" id="A0A9P1MV97"/>
<feature type="transmembrane region" description="Helical" evidence="9">
    <location>
        <begin position="70"/>
        <end position="88"/>
    </location>
</feature>
<dbReference type="PROSITE" id="PS00237">
    <property type="entry name" value="G_PROTEIN_RECEP_F1_1"/>
    <property type="match status" value="1"/>
</dbReference>
<dbReference type="PANTHER" id="PTHR46061">
    <property type="entry name" value="THYROTROPIN-RELEASING HORMONE RECEPTOR"/>
    <property type="match status" value="1"/>
</dbReference>
<organism evidence="11 12">
    <name type="scientific">Caenorhabditis angaria</name>
    <dbReference type="NCBI Taxonomy" id="860376"/>
    <lineage>
        <taxon>Eukaryota</taxon>
        <taxon>Metazoa</taxon>
        <taxon>Ecdysozoa</taxon>
        <taxon>Nematoda</taxon>
        <taxon>Chromadorea</taxon>
        <taxon>Rhabditida</taxon>
        <taxon>Rhabditina</taxon>
        <taxon>Rhabditomorpha</taxon>
        <taxon>Rhabditoidea</taxon>
        <taxon>Rhabditidae</taxon>
        <taxon>Peloderinae</taxon>
        <taxon>Caenorhabditis</taxon>
    </lineage>
</organism>
<evidence type="ECO:0000256" key="3">
    <source>
        <dbReference type="ARBA" id="ARBA00018873"/>
    </source>
</evidence>
<dbReference type="PROSITE" id="PS50262">
    <property type="entry name" value="G_PROTEIN_RECEP_F1_2"/>
    <property type="match status" value="1"/>
</dbReference>
<dbReference type="EMBL" id="CANHGI010000001">
    <property type="protein sequence ID" value="CAI5438187.1"/>
    <property type="molecule type" value="Genomic_DNA"/>
</dbReference>
<comment type="caution">
    <text evidence="11">The sequence shown here is derived from an EMBL/GenBank/DDBJ whole genome shotgun (WGS) entry which is preliminary data.</text>
</comment>
<dbReference type="GO" id="GO:0016020">
    <property type="term" value="C:membrane"/>
    <property type="evidence" value="ECO:0007669"/>
    <property type="project" value="UniProtKB-SubCell"/>
</dbReference>
<dbReference type="SUPFAM" id="SSF81321">
    <property type="entry name" value="Family A G protein-coupled receptor-like"/>
    <property type="match status" value="1"/>
</dbReference>
<dbReference type="PANTHER" id="PTHR46061:SF3">
    <property type="entry name" value="THYROTROPIN-RELEASING HORMONE RECEPTOR"/>
    <property type="match status" value="1"/>
</dbReference>
<feature type="transmembrane region" description="Helical" evidence="9">
    <location>
        <begin position="195"/>
        <end position="219"/>
    </location>
</feature>
<gene>
    <name evidence="11" type="ORF">CAMP_LOCUS824</name>
</gene>
<keyword evidence="8" id="KW-0297">G-protein coupled receptor</keyword>
<dbReference type="Gene3D" id="1.20.1070.10">
    <property type="entry name" value="Rhodopsin 7-helix transmembrane proteins"/>
    <property type="match status" value="1"/>
</dbReference>
<evidence type="ECO:0000256" key="8">
    <source>
        <dbReference type="RuleBase" id="RU000688"/>
    </source>
</evidence>
<feature type="transmembrane region" description="Helical" evidence="9">
    <location>
        <begin position="33"/>
        <end position="58"/>
    </location>
</feature>
<evidence type="ECO:0000313" key="12">
    <source>
        <dbReference type="Proteomes" id="UP001152747"/>
    </source>
</evidence>
<keyword evidence="8" id="KW-0807">Transducer</keyword>
<evidence type="ECO:0000256" key="2">
    <source>
        <dbReference type="ARBA" id="ARBA00004370"/>
    </source>
</evidence>
<reference evidence="11" key="1">
    <citation type="submission" date="2022-11" db="EMBL/GenBank/DDBJ databases">
        <authorList>
            <person name="Kikuchi T."/>
        </authorList>
    </citation>
    <scope>NUCLEOTIDE SEQUENCE</scope>
    <source>
        <strain evidence="11">PS1010</strain>
    </source>
</reference>
<dbReference type="GO" id="GO:0004997">
    <property type="term" value="F:thyrotropin-releasing hormone receptor activity"/>
    <property type="evidence" value="ECO:0007669"/>
    <property type="project" value="InterPro"/>
</dbReference>
<comment type="function">
    <text evidence="1">Receptor for thyrotropin-releasing hormone (TRH). Upon ligand binding, this G-protein-coupled receptor triggers activation of the phosphatidylinositol (IP3)-calcium-protein kinase C (PKC) pathway.</text>
</comment>